<gene>
    <name evidence="1" type="ORF">MILVUS5_LOCUS20251</name>
</gene>
<evidence type="ECO:0000313" key="1">
    <source>
        <dbReference type="EMBL" id="CAJ2652821.1"/>
    </source>
</evidence>
<protein>
    <submittedName>
        <fullName evidence="1">Uncharacterized protein</fullName>
    </submittedName>
</protein>
<organism evidence="1 2">
    <name type="scientific">Trifolium pratense</name>
    <name type="common">Red clover</name>
    <dbReference type="NCBI Taxonomy" id="57577"/>
    <lineage>
        <taxon>Eukaryota</taxon>
        <taxon>Viridiplantae</taxon>
        <taxon>Streptophyta</taxon>
        <taxon>Embryophyta</taxon>
        <taxon>Tracheophyta</taxon>
        <taxon>Spermatophyta</taxon>
        <taxon>Magnoliopsida</taxon>
        <taxon>eudicotyledons</taxon>
        <taxon>Gunneridae</taxon>
        <taxon>Pentapetalae</taxon>
        <taxon>rosids</taxon>
        <taxon>fabids</taxon>
        <taxon>Fabales</taxon>
        <taxon>Fabaceae</taxon>
        <taxon>Papilionoideae</taxon>
        <taxon>50 kb inversion clade</taxon>
        <taxon>NPAAA clade</taxon>
        <taxon>Hologalegina</taxon>
        <taxon>IRL clade</taxon>
        <taxon>Trifolieae</taxon>
        <taxon>Trifolium</taxon>
    </lineage>
</organism>
<dbReference type="Proteomes" id="UP001177021">
    <property type="component" value="Unassembled WGS sequence"/>
</dbReference>
<name>A0ACB0K8G8_TRIPR</name>
<reference evidence="1" key="1">
    <citation type="submission" date="2023-10" db="EMBL/GenBank/DDBJ databases">
        <authorList>
            <person name="Rodriguez Cubillos JULIANA M."/>
            <person name="De Vega J."/>
        </authorList>
    </citation>
    <scope>NUCLEOTIDE SEQUENCE</scope>
</reference>
<accession>A0ACB0K8G8</accession>
<keyword evidence="2" id="KW-1185">Reference proteome</keyword>
<dbReference type="EMBL" id="CASHSV030000206">
    <property type="protein sequence ID" value="CAJ2652821.1"/>
    <property type="molecule type" value="Genomic_DNA"/>
</dbReference>
<evidence type="ECO:0000313" key="2">
    <source>
        <dbReference type="Proteomes" id="UP001177021"/>
    </source>
</evidence>
<comment type="caution">
    <text evidence="1">The sequence shown here is derived from an EMBL/GenBank/DDBJ whole genome shotgun (WGS) entry which is preliminary data.</text>
</comment>
<sequence>MIDFASHHHPTLFFNKGDHHLDDLQTDKKKTFNSAKAHTTSKPVLQPPQTNDQNRILKITFFSSSVRNKGKQQQEKPYLCRVCERAFTSNRALNGHMRCHGSKKGTSPFLTCQDAIDLSRFLPPKTYKTRQRSKRFVIDDDVREVAQSLLDMSCGKSLYFDADNHDNNGKRLKLSDEKARC</sequence>
<proteinExistence type="predicted"/>